<evidence type="ECO:0000256" key="4">
    <source>
        <dbReference type="ARBA" id="ARBA00023163"/>
    </source>
</evidence>
<feature type="domain" description="RNA polymerase sigma factor 70 region 4 type 2" evidence="6">
    <location>
        <begin position="122"/>
        <end position="174"/>
    </location>
</feature>
<dbReference type="GO" id="GO:0003677">
    <property type="term" value="F:DNA binding"/>
    <property type="evidence" value="ECO:0007669"/>
    <property type="project" value="InterPro"/>
</dbReference>
<dbReference type="Gene3D" id="1.10.1740.10">
    <property type="match status" value="1"/>
</dbReference>
<dbReference type="NCBIfam" id="TIGR02937">
    <property type="entry name" value="sigma70-ECF"/>
    <property type="match status" value="1"/>
</dbReference>
<dbReference type="Gene3D" id="1.10.10.10">
    <property type="entry name" value="Winged helix-like DNA-binding domain superfamily/Winged helix DNA-binding domain"/>
    <property type="match status" value="1"/>
</dbReference>
<dbReference type="InterPro" id="IPR039425">
    <property type="entry name" value="RNA_pol_sigma-70-like"/>
</dbReference>
<evidence type="ECO:0000259" key="5">
    <source>
        <dbReference type="Pfam" id="PF04542"/>
    </source>
</evidence>
<dbReference type="InterPro" id="IPR014327">
    <property type="entry name" value="RNA_pol_sigma70_bacteroid"/>
</dbReference>
<dbReference type="InterPro" id="IPR036388">
    <property type="entry name" value="WH-like_DNA-bd_sf"/>
</dbReference>
<dbReference type="PANTHER" id="PTHR43133:SF46">
    <property type="entry name" value="RNA POLYMERASE SIGMA-70 FACTOR ECF SUBFAMILY"/>
    <property type="match status" value="1"/>
</dbReference>
<dbReference type="PANTHER" id="PTHR43133">
    <property type="entry name" value="RNA POLYMERASE ECF-TYPE SIGMA FACTO"/>
    <property type="match status" value="1"/>
</dbReference>
<keyword evidence="2" id="KW-0805">Transcription regulation</keyword>
<feature type="domain" description="RNA polymerase sigma-70 region 2" evidence="5">
    <location>
        <begin position="27"/>
        <end position="92"/>
    </location>
</feature>
<dbReference type="InterPro" id="IPR013324">
    <property type="entry name" value="RNA_pol_sigma_r3/r4-like"/>
</dbReference>
<dbReference type="SUPFAM" id="SSF88946">
    <property type="entry name" value="Sigma2 domain of RNA polymerase sigma factors"/>
    <property type="match status" value="1"/>
</dbReference>
<dbReference type="GO" id="GO:0006352">
    <property type="term" value="P:DNA-templated transcription initiation"/>
    <property type="evidence" value="ECO:0007669"/>
    <property type="project" value="InterPro"/>
</dbReference>
<accession>A0A1W2BCS1</accession>
<keyword evidence="3" id="KW-0731">Sigma factor</keyword>
<keyword evidence="4" id="KW-0804">Transcription</keyword>
<evidence type="ECO:0000313" key="8">
    <source>
        <dbReference type="Proteomes" id="UP000192678"/>
    </source>
</evidence>
<dbReference type="InterPro" id="IPR013249">
    <property type="entry name" value="RNA_pol_sigma70_r4_t2"/>
</dbReference>
<dbReference type="InterPro" id="IPR014284">
    <property type="entry name" value="RNA_pol_sigma-70_dom"/>
</dbReference>
<dbReference type="EMBL" id="FWYB01000002">
    <property type="protein sequence ID" value="SMC70621.1"/>
    <property type="molecule type" value="Genomic_DNA"/>
</dbReference>
<evidence type="ECO:0000259" key="6">
    <source>
        <dbReference type="Pfam" id="PF08281"/>
    </source>
</evidence>
<dbReference type="Pfam" id="PF04542">
    <property type="entry name" value="Sigma70_r2"/>
    <property type="match status" value="1"/>
</dbReference>
<evidence type="ECO:0000256" key="2">
    <source>
        <dbReference type="ARBA" id="ARBA00023015"/>
    </source>
</evidence>
<dbReference type="InterPro" id="IPR007627">
    <property type="entry name" value="RNA_pol_sigma70_r2"/>
</dbReference>
<organism evidence="7 8">
    <name type="scientific">Pedobacter nyackensis</name>
    <dbReference type="NCBI Taxonomy" id="475255"/>
    <lineage>
        <taxon>Bacteria</taxon>
        <taxon>Pseudomonadati</taxon>
        <taxon>Bacteroidota</taxon>
        <taxon>Sphingobacteriia</taxon>
        <taxon>Sphingobacteriales</taxon>
        <taxon>Sphingobacteriaceae</taxon>
        <taxon>Pedobacter</taxon>
    </lineage>
</organism>
<evidence type="ECO:0000256" key="1">
    <source>
        <dbReference type="ARBA" id="ARBA00010641"/>
    </source>
</evidence>
<gene>
    <name evidence="7" type="ORF">SAMN04488101_102334</name>
</gene>
<dbReference type="SUPFAM" id="SSF88659">
    <property type="entry name" value="Sigma3 and sigma4 domains of RNA polymerase sigma factors"/>
    <property type="match status" value="1"/>
</dbReference>
<protein>
    <submittedName>
        <fullName evidence="7">RNA polymerase sigma-70 factor, ECF subfamily</fullName>
    </submittedName>
</protein>
<dbReference type="RefSeq" id="WP_084288123.1">
    <property type="nucleotide sequence ID" value="NZ_FWYB01000002.1"/>
</dbReference>
<evidence type="ECO:0000313" key="7">
    <source>
        <dbReference type="EMBL" id="SMC70621.1"/>
    </source>
</evidence>
<dbReference type="Proteomes" id="UP000192678">
    <property type="component" value="Unassembled WGS sequence"/>
</dbReference>
<dbReference type="GO" id="GO:0016987">
    <property type="term" value="F:sigma factor activity"/>
    <property type="evidence" value="ECO:0007669"/>
    <property type="project" value="UniProtKB-KW"/>
</dbReference>
<comment type="similarity">
    <text evidence="1">Belongs to the sigma-70 factor family. ECF subfamily.</text>
</comment>
<dbReference type="OrthoDB" id="665981at2"/>
<evidence type="ECO:0000256" key="3">
    <source>
        <dbReference type="ARBA" id="ARBA00023082"/>
    </source>
</evidence>
<dbReference type="NCBIfam" id="TIGR02985">
    <property type="entry name" value="Sig70_bacteroi1"/>
    <property type="match status" value="1"/>
</dbReference>
<dbReference type="Pfam" id="PF08281">
    <property type="entry name" value="Sigma70_r4_2"/>
    <property type="match status" value="1"/>
</dbReference>
<proteinExistence type="inferred from homology"/>
<keyword evidence="8" id="KW-1185">Reference proteome</keyword>
<sequence>MKEYQLLSEYELLNAIKLNDYLAFEELYRRYFDVLYGYAYNILRDFDMAQDIIQDIFTWFWENREKWELVSCKGYLLTAVKFKTASYFRAAKFHQDFFDRIKEAPQVEHDESLTLEVKQLQELIEHTIKDLPERCRLIFQMSRFSYLSNKEIAAQLDISEKTVEAQITIALKKLRLKLEKYNYLMFFIC</sequence>
<name>A0A1W2BCS1_9SPHI</name>
<dbReference type="AlphaFoldDB" id="A0A1W2BCS1"/>
<dbReference type="InterPro" id="IPR013325">
    <property type="entry name" value="RNA_pol_sigma_r2"/>
</dbReference>
<reference evidence="7 8" key="1">
    <citation type="submission" date="2017-04" db="EMBL/GenBank/DDBJ databases">
        <authorList>
            <person name="Afonso C.L."/>
            <person name="Miller P.J."/>
            <person name="Scott M.A."/>
            <person name="Spackman E."/>
            <person name="Goraichik I."/>
            <person name="Dimitrov K.M."/>
            <person name="Suarez D.L."/>
            <person name="Swayne D.E."/>
        </authorList>
    </citation>
    <scope>NUCLEOTIDE SEQUENCE [LARGE SCALE GENOMIC DNA]</scope>
    <source>
        <strain evidence="7 8">DSM 19625</strain>
    </source>
</reference>
<dbReference type="STRING" id="475255.SAMN04488101_102334"/>